<evidence type="ECO:0000256" key="6">
    <source>
        <dbReference type="ARBA" id="ARBA00022777"/>
    </source>
</evidence>
<dbReference type="PANTHER" id="PTHR24421:SF10">
    <property type="entry name" value="NITRATE_NITRITE SENSOR PROTEIN NARQ"/>
    <property type="match status" value="1"/>
</dbReference>
<keyword evidence="7" id="KW-0067">ATP-binding</keyword>
<evidence type="ECO:0000256" key="1">
    <source>
        <dbReference type="ARBA" id="ARBA00000085"/>
    </source>
</evidence>
<keyword evidence="9" id="KW-1133">Transmembrane helix</keyword>
<dbReference type="SUPFAM" id="SSF55874">
    <property type="entry name" value="ATPase domain of HSP90 chaperone/DNA topoisomerase II/histidine kinase"/>
    <property type="match status" value="1"/>
</dbReference>
<comment type="caution">
    <text evidence="11">The sequence shown here is derived from an EMBL/GenBank/DDBJ whole genome shotgun (WGS) entry which is preliminary data.</text>
</comment>
<dbReference type="InterPro" id="IPR003594">
    <property type="entry name" value="HATPase_dom"/>
</dbReference>
<evidence type="ECO:0000256" key="9">
    <source>
        <dbReference type="SAM" id="Phobius"/>
    </source>
</evidence>
<evidence type="ECO:0000256" key="4">
    <source>
        <dbReference type="ARBA" id="ARBA00022679"/>
    </source>
</evidence>
<dbReference type="InterPro" id="IPR055558">
    <property type="entry name" value="DUF7134"/>
</dbReference>
<dbReference type="SMART" id="SM00387">
    <property type="entry name" value="HATPase_c"/>
    <property type="match status" value="1"/>
</dbReference>
<feature type="transmembrane region" description="Helical" evidence="9">
    <location>
        <begin position="119"/>
        <end position="139"/>
    </location>
</feature>
<name>A0ABW6WKG4_9ACTN</name>
<evidence type="ECO:0000313" key="12">
    <source>
        <dbReference type="Proteomes" id="UP001602245"/>
    </source>
</evidence>
<accession>A0ABW6WKG4</accession>
<evidence type="ECO:0000256" key="5">
    <source>
        <dbReference type="ARBA" id="ARBA00022741"/>
    </source>
</evidence>
<evidence type="ECO:0000259" key="10">
    <source>
        <dbReference type="SMART" id="SM00387"/>
    </source>
</evidence>
<dbReference type="Pfam" id="PF23539">
    <property type="entry name" value="DUF7134"/>
    <property type="match status" value="1"/>
</dbReference>
<organism evidence="11 12">
    <name type="scientific">Paractinoplanes globisporus</name>
    <dbReference type="NCBI Taxonomy" id="113565"/>
    <lineage>
        <taxon>Bacteria</taxon>
        <taxon>Bacillati</taxon>
        <taxon>Actinomycetota</taxon>
        <taxon>Actinomycetes</taxon>
        <taxon>Micromonosporales</taxon>
        <taxon>Micromonosporaceae</taxon>
        <taxon>Paractinoplanes</taxon>
    </lineage>
</organism>
<gene>
    <name evidence="11" type="ORF">ACFY35_30555</name>
</gene>
<keyword evidence="4" id="KW-0808">Transferase</keyword>
<dbReference type="InterPro" id="IPR011712">
    <property type="entry name" value="Sig_transdc_His_kin_sub3_dim/P"/>
</dbReference>
<evidence type="ECO:0000256" key="3">
    <source>
        <dbReference type="ARBA" id="ARBA00022553"/>
    </source>
</evidence>
<keyword evidence="3" id="KW-0597">Phosphoprotein</keyword>
<dbReference type="EMBL" id="JBIAZU010000005">
    <property type="protein sequence ID" value="MFF5293797.1"/>
    <property type="molecule type" value="Genomic_DNA"/>
</dbReference>
<keyword evidence="5" id="KW-0547">Nucleotide-binding</keyword>
<dbReference type="Pfam" id="PF07730">
    <property type="entry name" value="HisKA_3"/>
    <property type="match status" value="1"/>
</dbReference>
<comment type="catalytic activity">
    <reaction evidence="1">
        <text>ATP + protein L-histidine = ADP + protein N-phospho-L-histidine.</text>
        <dbReference type="EC" id="2.7.13.3"/>
    </reaction>
</comment>
<reference evidence="11 12" key="1">
    <citation type="submission" date="2024-10" db="EMBL/GenBank/DDBJ databases">
        <title>The Natural Products Discovery Center: Release of the First 8490 Sequenced Strains for Exploring Actinobacteria Biosynthetic Diversity.</title>
        <authorList>
            <person name="Kalkreuter E."/>
            <person name="Kautsar S.A."/>
            <person name="Yang D."/>
            <person name="Bader C.D."/>
            <person name="Teijaro C.N."/>
            <person name="Fluegel L."/>
            <person name="Davis C.M."/>
            <person name="Simpson J.R."/>
            <person name="Lauterbach L."/>
            <person name="Steele A.D."/>
            <person name="Gui C."/>
            <person name="Meng S."/>
            <person name="Li G."/>
            <person name="Viehrig K."/>
            <person name="Ye F."/>
            <person name="Su P."/>
            <person name="Kiefer A.F."/>
            <person name="Nichols A."/>
            <person name="Cepeda A.J."/>
            <person name="Yan W."/>
            <person name="Fan B."/>
            <person name="Jiang Y."/>
            <person name="Adhikari A."/>
            <person name="Zheng C.-J."/>
            <person name="Schuster L."/>
            <person name="Cowan T.M."/>
            <person name="Smanski M.J."/>
            <person name="Chevrette M.G."/>
            <person name="De Carvalho L.P.S."/>
            <person name="Shen B."/>
        </authorList>
    </citation>
    <scope>NUCLEOTIDE SEQUENCE [LARGE SCALE GENOMIC DNA]</scope>
    <source>
        <strain evidence="11 12">NPDC000087</strain>
    </source>
</reference>
<dbReference type="RefSeq" id="WP_020513749.1">
    <property type="nucleotide sequence ID" value="NZ_JBIAZU010000005.1"/>
</dbReference>
<dbReference type="Proteomes" id="UP001602245">
    <property type="component" value="Unassembled WGS sequence"/>
</dbReference>
<evidence type="ECO:0000313" key="11">
    <source>
        <dbReference type="EMBL" id="MFF5293797.1"/>
    </source>
</evidence>
<dbReference type="InterPro" id="IPR036890">
    <property type="entry name" value="HATPase_C_sf"/>
</dbReference>
<dbReference type="PANTHER" id="PTHR24421">
    <property type="entry name" value="NITRATE/NITRITE SENSOR PROTEIN NARX-RELATED"/>
    <property type="match status" value="1"/>
</dbReference>
<feature type="domain" description="Histidine kinase/HSP90-like ATPase" evidence="10">
    <location>
        <begin position="258"/>
        <end position="347"/>
    </location>
</feature>
<keyword evidence="9" id="KW-0472">Membrane</keyword>
<keyword evidence="9" id="KW-0812">Transmembrane</keyword>
<keyword evidence="8" id="KW-0902">Two-component regulatory system</keyword>
<evidence type="ECO:0000256" key="8">
    <source>
        <dbReference type="ARBA" id="ARBA00023012"/>
    </source>
</evidence>
<feature type="transmembrane region" description="Helical" evidence="9">
    <location>
        <begin position="97"/>
        <end position="113"/>
    </location>
</feature>
<dbReference type="GO" id="GO:0016301">
    <property type="term" value="F:kinase activity"/>
    <property type="evidence" value="ECO:0007669"/>
    <property type="project" value="UniProtKB-KW"/>
</dbReference>
<dbReference type="Pfam" id="PF02518">
    <property type="entry name" value="HATPase_c"/>
    <property type="match status" value="1"/>
</dbReference>
<evidence type="ECO:0000256" key="7">
    <source>
        <dbReference type="ARBA" id="ARBA00022840"/>
    </source>
</evidence>
<dbReference type="Gene3D" id="1.20.5.1930">
    <property type="match status" value="1"/>
</dbReference>
<proteinExistence type="predicted"/>
<dbReference type="InterPro" id="IPR050482">
    <property type="entry name" value="Sensor_HK_TwoCompSys"/>
</dbReference>
<keyword evidence="12" id="KW-1185">Reference proteome</keyword>
<evidence type="ECO:0000256" key="2">
    <source>
        <dbReference type="ARBA" id="ARBA00012438"/>
    </source>
</evidence>
<keyword evidence="6 11" id="KW-0418">Kinase</keyword>
<dbReference type="CDD" id="cd16917">
    <property type="entry name" value="HATPase_UhpB-NarQ-NarX-like"/>
    <property type="match status" value="1"/>
</dbReference>
<protein>
    <recommendedName>
        <fullName evidence="2">histidine kinase</fullName>
        <ecNumber evidence="2">2.7.13.3</ecNumber>
    </recommendedName>
</protein>
<dbReference type="Gene3D" id="3.30.565.10">
    <property type="entry name" value="Histidine kinase-like ATPase, C-terminal domain"/>
    <property type="match status" value="1"/>
</dbReference>
<sequence length="348" mass="37099">MTSEIRQARLLDAGLAALLLAAMVAERIVSGHPAGIPLSVIIAGALYFRRTWPLASYLAGSAALSAEALFVQPSAISPYANLIGIYSLGLYATRNRALVGPPAILIGTVAYFWGETDILVPAGVLFSWLLAWGIGFGAARRREERDAARQSLQRQVADDERNRIAREVHDLIGHTVNVMLVQAGAARRVLDTDPAQSRELLIGLETAGRQALDELDQVLGLLRDAQPGLAELPSLTERLGQAGVRVDTTIEPGELSHTVDRSAYRIVQEALTNAVKHGRATTASVRVRRDGSELHIEVDDDGAGVPEGYSAGRGLLGITERATMLGGHVTHGPGPAGGFRVRAKLPAR</sequence>
<dbReference type="EC" id="2.7.13.3" evidence="2"/>